<protein>
    <submittedName>
        <fullName evidence="12">Mevalonate kinase</fullName>
        <ecNumber evidence="12">2.7.1.36</ecNumber>
    </submittedName>
</protein>
<dbReference type="PANTHER" id="PTHR43290">
    <property type="entry name" value="MEVALONATE KINASE"/>
    <property type="match status" value="1"/>
</dbReference>
<dbReference type="PANTHER" id="PTHR43290:SF2">
    <property type="entry name" value="MEVALONATE KINASE"/>
    <property type="match status" value="1"/>
</dbReference>
<dbReference type="InterPro" id="IPR036554">
    <property type="entry name" value="GHMP_kinase_C_sf"/>
</dbReference>
<feature type="domain" description="GHMP kinase C-terminal" evidence="11">
    <location>
        <begin position="239"/>
        <end position="310"/>
    </location>
</feature>
<comment type="caution">
    <text evidence="12">The sequence shown here is derived from an EMBL/GenBank/DDBJ whole genome shotgun (WGS) entry which is preliminary data.</text>
</comment>
<evidence type="ECO:0000256" key="2">
    <source>
        <dbReference type="ARBA" id="ARBA00022516"/>
    </source>
</evidence>
<name>A0ABS2ERG2_9LACO</name>
<keyword evidence="3 12" id="KW-0808">Transferase</keyword>
<evidence type="ECO:0000256" key="5">
    <source>
        <dbReference type="ARBA" id="ARBA00022777"/>
    </source>
</evidence>
<keyword evidence="1" id="KW-0963">Cytoplasm</keyword>
<reference evidence="12 13" key="1">
    <citation type="journal article" date="2021" name="Sci. Rep.">
        <title>The distribution of antibiotic resistance genes in chicken gut microbiota commensals.</title>
        <authorList>
            <person name="Juricova H."/>
            <person name="Matiasovicova J."/>
            <person name="Kubasova T."/>
            <person name="Cejkova D."/>
            <person name="Rychlik I."/>
        </authorList>
    </citation>
    <scope>NUCLEOTIDE SEQUENCE [LARGE SCALE GENOMIC DNA]</scope>
    <source>
        <strain evidence="12 13">An810</strain>
    </source>
</reference>
<dbReference type="NCBIfam" id="TIGR00549">
    <property type="entry name" value="mevalon_kin"/>
    <property type="match status" value="1"/>
</dbReference>
<keyword evidence="2" id="KW-0444">Lipid biosynthesis</keyword>
<evidence type="ECO:0000313" key="12">
    <source>
        <dbReference type="EMBL" id="MBM6754656.1"/>
    </source>
</evidence>
<dbReference type="Pfam" id="PF08544">
    <property type="entry name" value="GHMP_kinases_C"/>
    <property type="match status" value="1"/>
</dbReference>
<evidence type="ECO:0000256" key="1">
    <source>
        <dbReference type="ARBA" id="ARBA00022490"/>
    </source>
</evidence>
<evidence type="ECO:0000259" key="10">
    <source>
        <dbReference type="Pfam" id="PF00288"/>
    </source>
</evidence>
<feature type="domain" description="GHMP kinase N-terminal" evidence="10">
    <location>
        <begin position="84"/>
        <end position="161"/>
    </location>
</feature>
<evidence type="ECO:0000256" key="3">
    <source>
        <dbReference type="ARBA" id="ARBA00022679"/>
    </source>
</evidence>
<keyword evidence="5 12" id="KW-0418">Kinase</keyword>
<dbReference type="InterPro" id="IPR013750">
    <property type="entry name" value="GHMP_kinase_C_dom"/>
</dbReference>
<dbReference type="Pfam" id="PF00288">
    <property type="entry name" value="GHMP_kinases_N"/>
    <property type="match status" value="1"/>
</dbReference>
<organism evidence="12 13">
    <name type="scientific">Limosilactobacillus alvi</name>
    <dbReference type="NCBI Taxonomy" id="990412"/>
    <lineage>
        <taxon>Bacteria</taxon>
        <taxon>Bacillati</taxon>
        <taxon>Bacillota</taxon>
        <taxon>Bacilli</taxon>
        <taxon>Lactobacillales</taxon>
        <taxon>Lactobacillaceae</taxon>
        <taxon>Limosilactobacillus</taxon>
    </lineage>
</organism>
<accession>A0ABS2ERG2</accession>
<evidence type="ECO:0000313" key="13">
    <source>
        <dbReference type="Proteomes" id="UP000776629"/>
    </source>
</evidence>
<dbReference type="EMBL" id="JACJJQ010000041">
    <property type="protein sequence ID" value="MBM6754656.1"/>
    <property type="molecule type" value="Genomic_DNA"/>
</dbReference>
<evidence type="ECO:0000256" key="7">
    <source>
        <dbReference type="ARBA" id="ARBA00022842"/>
    </source>
</evidence>
<dbReference type="SUPFAM" id="SSF54211">
    <property type="entry name" value="Ribosomal protein S5 domain 2-like"/>
    <property type="match status" value="1"/>
</dbReference>
<comment type="pathway">
    <text evidence="9">Isoprenoid biosynthesis; isopentenyl diphosphate biosynthesis via mevalonate pathway; isopentenyl diphosphate from (R)-mevalonate: step 1/3.</text>
</comment>
<evidence type="ECO:0000256" key="8">
    <source>
        <dbReference type="ARBA" id="ARBA00023098"/>
    </source>
</evidence>
<keyword evidence="7" id="KW-0460">Magnesium</keyword>
<keyword evidence="6" id="KW-0067">ATP-binding</keyword>
<dbReference type="InterPro" id="IPR006205">
    <property type="entry name" value="Mev_gal_kin"/>
</dbReference>
<proteinExistence type="predicted"/>
<keyword evidence="13" id="KW-1185">Reference proteome</keyword>
<dbReference type="Gene3D" id="3.30.230.10">
    <property type="match status" value="1"/>
</dbReference>
<dbReference type="InterPro" id="IPR006204">
    <property type="entry name" value="GHMP_kinase_N_dom"/>
</dbReference>
<keyword evidence="8" id="KW-0443">Lipid metabolism</keyword>
<dbReference type="SUPFAM" id="SSF55060">
    <property type="entry name" value="GHMP Kinase, C-terminal domain"/>
    <property type="match status" value="1"/>
</dbReference>
<dbReference type="GO" id="GO:0004496">
    <property type="term" value="F:mevalonate kinase activity"/>
    <property type="evidence" value="ECO:0007669"/>
    <property type="project" value="UniProtKB-EC"/>
</dbReference>
<keyword evidence="4" id="KW-0547">Nucleotide-binding</keyword>
<dbReference type="InterPro" id="IPR020568">
    <property type="entry name" value="Ribosomal_Su5_D2-typ_SF"/>
</dbReference>
<sequence length="323" mass="34551">MEEVILESRLRTLKTMGYGESHAKLILIGEHSVVYGQPAIALPLPDIKTKVQLSPQRGSAQIESRYYTGLLAQLPASMKGIQKLISALQVRFKDDGHWAMTVTSQIPAERGMGSSAAAAVAIVRAFFDYYEVPLDRQELLKWADIEEKVTHRSPSGLDAATVSSAQPLWFVRGQAGVTLPLDLDAYVVIGDSGVHGATKEAIAAVKAELTAHPTTAQAAIDDLGRLAEDAKHFLASNQPQALGTVLDKAQINLATLNVSDPTLDRLIAEAKRAGALGAKLTGGGRGGCFFALAKDHQTANQLVTNLQNAGATQTWLQPLKEEV</sequence>
<evidence type="ECO:0000256" key="4">
    <source>
        <dbReference type="ARBA" id="ARBA00022741"/>
    </source>
</evidence>
<gene>
    <name evidence="12" type="primary">mvk</name>
    <name evidence="12" type="ORF">H5993_07790</name>
</gene>
<evidence type="ECO:0000256" key="6">
    <source>
        <dbReference type="ARBA" id="ARBA00022840"/>
    </source>
</evidence>
<dbReference type="InterPro" id="IPR014721">
    <property type="entry name" value="Ribsml_uS5_D2-typ_fold_subgr"/>
</dbReference>
<evidence type="ECO:0000256" key="9">
    <source>
        <dbReference type="ARBA" id="ARBA00029438"/>
    </source>
</evidence>
<dbReference type="EC" id="2.7.1.36" evidence="12"/>
<dbReference type="Proteomes" id="UP000776629">
    <property type="component" value="Unassembled WGS sequence"/>
</dbReference>
<dbReference type="Gene3D" id="3.30.70.890">
    <property type="entry name" value="GHMP kinase, C-terminal domain"/>
    <property type="match status" value="1"/>
</dbReference>
<evidence type="ECO:0000259" key="11">
    <source>
        <dbReference type="Pfam" id="PF08544"/>
    </source>
</evidence>
<dbReference type="PRINTS" id="PR00959">
    <property type="entry name" value="MEVGALKINASE"/>
</dbReference>